<keyword evidence="1" id="KW-1133">Transmembrane helix</keyword>
<evidence type="ECO:0008006" key="6">
    <source>
        <dbReference type="Google" id="ProtNLM"/>
    </source>
</evidence>
<name>A0A1C4VT59_9ACTN</name>
<dbReference type="EMBL" id="FMCR01000002">
    <property type="protein sequence ID" value="SCE87172.1"/>
    <property type="molecule type" value="Genomic_DNA"/>
</dbReference>
<dbReference type="Proteomes" id="UP000249334">
    <property type="component" value="Unassembled WGS sequence"/>
</dbReference>
<organism evidence="3 4">
    <name type="scientific">Micromonospora saelicesensis</name>
    <dbReference type="NCBI Taxonomy" id="285676"/>
    <lineage>
        <taxon>Bacteria</taxon>
        <taxon>Bacillati</taxon>
        <taxon>Actinomycetota</taxon>
        <taxon>Actinomycetes</taxon>
        <taxon>Micromonosporales</taxon>
        <taxon>Micromonosporaceae</taxon>
        <taxon>Micromonospora</taxon>
    </lineage>
</organism>
<feature type="transmembrane region" description="Helical" evidence="1">
    <location>
        <begin position="70"/>
        <end position="88"/>
    </location>
</feature>
<proteinExistence type="predicted"/>
<evidence type="ECO:0000313" key="4">
    <source>
        <dbReference type="Proteomes" id="UP000198864"/>
    </source>
</evidence>
<dbReference type="RefSeq" id="WP_091397937.1">
    <property type="nucleotide sequence ID" value="NZ_FMCR01000002.1"/>
</dbReference>
<reference evidence="2 5" key="2">
    <citation type="submission" date="2018-03" db="EMBL/GenBank/DDBJ databases">
        <title>Genomic framework for the identification of Micromonospora saelicesensis and Micromonospora noduli.</title>
        <authorList>
            <person name="Riesco R."/>
            <person name="Trujillo M.E."/>
        </authorList>
    </citation>
    <scope>NUCLEOTIDE SEQUENCE [LARGE SCALE GENOMIC DNA]</scope>
    <source>
        <strain evidence="2 5">GAR05</strain>
    </source>
</reference>
<protein>
    <recommendedName>
        <fullName evidence="6">DUF1440 domain-containing protein</fullName>
    </recommendedName>
</protein>
<feature type="transmembrane region" description="Helical" evidence="1">
    <location>
        <begin position="100"/>
        <end position="118"/>
    </location>
</feature>
<evidence type="ECO:0000313" key="5">
    <source>
        <dbReference type="Proteomes" id="UP000249334"/>
    </source>
</evidence>
<keyword evidence="1" id="KW-0812">Transmembrane</keyword>
<gene>
    <name evidence="3" type="ORF">GA0070561_2051</name>
    <name evidence="2" type="ORF">GAR05_00591</name>
</gene>
<accession>A0A1C4VT59</accession>
<sequence>MRRVDVADGAIAGAVGSTALNVVSYLDMALRGRPESDVPQETVDRLAGIAHVDLGNGARAANRRSGLGPLIGYGLGVAAGVGFALYAGGRRQPLPMATGLLGAGVMTMTDGSITVLGISDPRTWRRSDWISDIIPHLAYGLAAAATWNRLRRPPARGR</sequence>
<dbReference type="STRING" id="285676.GA0070561_2051"/>
<dbReference type="AlphaFoldDB" id="A0A1C4VT59"/>
<dbReference type="Proteomes" id="UP000198864">
    <property type="component" value="Unassembled WGS sequence"/>
</dbReference>
<dbReference type="EMBL" id="PXXW01000006">
    <property type="protein sequence ID" value="RAO04728.1"/>
    <property type="molecule type" value="Genomic_DNA"/>
</dbReference>
<evidence type="ECO:0000256" key="1">
    <source>
        <dbReference type="SAM" id="Phobius"/>
    </source>
</evidence>
<reference evidence="3 4" key="1">
    <citation type="submission" date="2016-06" db="EMBL/GenBank/DDBJ databases">
        <authorList>
            <person name="Kjaerup R.B."/>
            <person name="Dalgaard T.S."/>
            <person name="Juul-Madsen H.R."/>
        </authorList>
    </citation>
    <scope>NUCLEOTIDE SEQUENCE [LARGE SCALE GENOMIC DNA]</scope>
    <source>
        <strain evidence="3 4">DSM 44871</strain>
    </source>
</reference>
<evidence type="ECO:0000313" key="2">
    <source>
        <dbReference type="EMBL" id="RAO04728.1"/>
    </source>
</evidence>
<evidence type="ECO:0000313" key="3">
    <source>
        <dbReference type="EMBL" id="SCE87172.1"/>
    </source>
</evidence>
<keyword evidence="5" id="KW-1185">Reference proteome</keyword>
<keyword evidence="1" id="KW-0472">Membrane</keyword>